<dbReference type="PANTHER" id="PTHR12755:SF3">
    <property type="entry name" value="POLYNUCLEOTIDE 5'-HYDROXYL-KINASE NOL9"/>
    <property type="match status" value="1"/>
</dbReference>
<evidence type="ECO:0000313" key="12">
    <source>
        <dbReference type="Proteomes" id="UP000007812"/>
    </source>
</evidence>
<dbReference type="SUPFAM" id="SSF52540">
    <property type="entry name" value="P-loop containing nucleoside triphosphate hydrolases"/>
    <property type="match status" value="1"/>
</dbReference>
<dbReference type="GeneID" id="10492433"/>
<comment type="cofactor">
    <cofactor evidence="1">
        <name>a divalent metal cation</name>
        <dbReference type="ChEBI" id="CHEBI:60240"/>
    </cofactor>
</comment>
<dbReference type="HOGENOM" id="CLU_051301_1_0_2"/>
<evidence type="ECO:0000256" key="4">
    <source>
        <dbReference type="ARBA" id="ARBA00022741"/>
    </source>
</evidence>
<dbReference type="KEGG" id="mcn:Mcup_0239"/>
<dbReference type="Proteomes" id="UP000007812">
    <property type="component" value="Chromosome"/>
</dbReference>
<evidence type="ECO:0000256" key="9">
    <source>
        <dbReference type="ARBA" id="ARBA00044673"/>
    </source>
</evidence>
<keyword evidence="4" id="KW-0547">Nucleotide-binding</keyword>
<dbReference type="InterPro" id="IPR032319">
    <property type="entry name" value="CLP1_P"/>
</dbReference>
<accession>F4FYV8</accession>
<dbReference type="AlphaFoldDB" id="F4FYV8"/>
<dbReference type="PATRIC" id="fig|1006006.8.peg.240"/>
<evidence type="ECO:0000256" key="2">
    <source>
        <dbReference type="ARBA" id="ARBA00012157"/>
    </source>
</evidence>
<dbReference type="GO" id="GO:0051734">
    <property type="term" value="F:ATP-dependent polynucleotide 5'-hydroxyl-kinase activity"/>
    <property type="evidence" value="ECO:0007669"/>
    <property type="project" value="UniProtKB-EC"/>
</dbReference>
<sequence>MKVEPGRYVVLRGPCNLNVTQGEAQILGIAKKTYVIASETTFSIFSARGAEIESDCSYVTNLPALGWENIGEIVAMTGGRVIVIGAQDSGKSYLSKLIYNMTDNFLYVDLDVGQSSLFLPSFVSSIRGKELFFENPLMFTRLEFFGDITPSRDPKRHIILATKLTESEKNVVIDTDGWINNYGLVHKRRLIEYLDPDYIIVFNRNNKLIPREYIDRVIYLSSPSVNQKKKSDRHIIRRNLYLRYFKEAKVREAPTFGERVKGIRSLCLNFDSLEGLILGLIKENRVVGAGLLHLAESLEILTPVNEFDDFYLGLISLDREWRERRIL</sequence>
<reference evidence="11 12" key="1">
    <citation type="journal article" date="2011" name="J. Bacteriol.">
        <title>Complete genome sequence of Metallosphaera cuprina, a metal sulfide-oxidizing archaeon from a hot spring.</title>
        <authorList>
            <person name="Liu L.J."/>
            <person name="You X.Y."/>
            <person name="Zheng H."/>
            <person name="Wang S."/>
            <person name="Jiang C.Y."/>
            <person name="Liu S.J."/>
        </authorList>
    </citation>
    <scope>NUCLEOTIDE SEQUENCE [LARGE SCALE GENOMIC DNA]</scope>
    <source>
        <strain evidence="11 12">Ar-4</strain>
    </source>
</reference>
<gene>
    <name evidence="11" type="ordered locus">Mcup_0239</name>
</gene>
<name>F4FYV8_METCR</name>
<dbReference type="STRING" id="1006006.Mcup_0239"/>
<dbReference type="eggNOG" id="arCOG04127">
    <property type="taxonomic scope" value="Archaea"/>
</dbReference>
<dbReference type="Pfam" id="PF16575">
    <property type="entry name" value="CLP1_P"/>
    <property type="match status" value="1"/>
</dbReference>
<dbReference type="InterPro" id="IPR045116">
    <property type="entry name" value="Clp1/Grc3"/>
</dbReference>
<dbReference type="Gene3D" id="3.40.50.300">
    <property type="entry name" value="P-loop containing nucleotide triphosphate hydrolases"/>
    <property type="match status" value="1"/>
</dbReference>
<dbReference type="RefSeq" id="WP_013736846.1">
    <property type="nucleotide sequence ID" value="NC_015435.1"/>
</dbReference>
<dbReference type="OrthoDB" id="359472at2157"/>
<keyword evidence="12" id="KW-1185">Reference proteome</keyword>
<evidence type="ECO:0000256" key="3">
    <source>
        <dbReference type="ARBA" id="ARBA00022679"/>
    </source>
</evidence>
<evidence type="ECO:0000256" key="6">
    <source>
        <dbReference type="ARBA" id="ARBA00022840"/>
    </source>
</evidence>
<evidence type="ECO:0000256" key="5">
    <source>
        <dbReference type="ARBA" id="ARBA00022777"/>
    </source>
</evidence>
<evidence type="ECO:0000256" key="7">
    <source>
        <dbReference type="ARBA" id="ARBA00024737"/>
    </source>
</evidence>
<evidence type="ECO:0000256" key="8">
    <source>
        <dbReference type="ARBA" id="ARBA00044641"/>
    </source>
</evidence>
<protein>
    <recommendedName>
        <fullName evidence="2">polynucleotide 5'-hydroxyl-kinase</fullName>
        <ecNumber evidence="2">2.7.1.78</ecNumber>
    </recommendedName>
</protein>
<proteinExistence type="predicted"/>
<dbReference type="InterPro" id="IPR027417">
    <property type="entry name" value="P-loop_NTPase"/>
</dbReference>
<dbReference type="GO" id="GO:0005524">
    <property type="term" value="F:ATP binding"/>
    <property type="evidence" value="ECO:0007669"/>
    <property type="project" value="UniProtKB-KW"/>
</dbReference>
<keyword evidence="3" id="KW-0808">Transferase</keyword>
<feature type="domain" description="Clp1 P-loop" evidence="10">
    <location>
        <begin position="85"/>
        <end position="246"/>
    </location>
</feature>
<dbReference type="PANTHER" id="PTHR12755">
    <property type="entry name" value="CLEAVAGE/POLYADENYLATION FACTOR IA SUBUNIT CLP1P"/>
    <property type="match status" value="1"/>
</dbReference>
<evidence type="ECO:0000256" key="1">
    <source>
        <dbReference type="ARBA" id="ARBA00001968"/>
    </source>
</evidence>
<comment type="catalytic activity">
    <reaction evidence="8">
        <text>a 5'-end dephospho-ribonucleoside-RNA + ATP = a 5'-end 5'-phospho-ribonucleoside-RNA + ADP + H(+)</text>
        <dbReference type="Rhea" id="RHEA:54580"/>
        <dbReference type="Rhea" id="RHEA-COMP:13936"/>
        <dbReference type="Rhea" id="RHEA-COMP:15179"/>
        <dbReference type="ChEBI" id="CHEBI:15378"/>
        <dbReference type="ChEBI" id="CHEBI:30616"/>
        <dbReference type="ChEBI" id="CHEBI:138282"/>
        <dbReference type="ChEBI" id="CHEBI:138284"/>
        <dbReference type="ChEBI" id="CHEBI:456216"/>
        <dbReference type="EC" id="2.7.1.78"/>
    </reaction>
</comment>
<dbReference type="EC" id="2.7.1.78" evidence="2"/>
<organism evidence="11 12">
    <name type="scientific">Metallosphaera cuprina (strain Ar-4)</name>
    <dbReference type="NCBI Taxonomy" id="1006006"/>
    <lineage>
        <taxon>Archaea</taxon>
        <taxon>Thermoproteota</taxon>
        <taxon>Thermoprotei</taxon>
        <taxon>Sulfolobales</taxon>
        <taxon>Sulfolobaceae</taxon>
        <taxon>Metallosphaera</taxon>
    </lineage>
</organism>
<dbReference type="GO" id="GO:0006396">
    <property type="term" value="P:RNA processing"/>
    <property type="evidence" value="ECO:0007669"/>
    <property type="project" value="InterPro"/>
</dbReference>
<dbReference type="EMBL" id="CP002656">
    <property type="protein sequence ID" value="AEB94347.1"/>
    <property type="molecule type" value="Genomic_DNA"/>
</dbReference>
<comment type="catalytic activity">
    <reaction evidence="9">
        <text>a 5'-end dephospho-2'-deoxyribonucleoside-DNA + ATP = a 5'-end 5'-phospho-2'-deoxyribonucleoside-DNA + ADP + H(+)</text>
        <dbReference type="Rhea" id="RHEA:15669"/>
        <dbReference type="Rhea" id="RHEA-COMP:13180"/>
        <dbReference type="Rhea" id="RHEA-COMP:13184"/>
        <dbReference type="ChEBI" id="CHEBI:15378"/>
        <dbReference type="ChEBI" id="CHEBI:30616"/>
        <dbReference type="ChEBI" id="CHEBI:136412"/>
        <dbReference type="ChEBI" id="CHEBI:136416"/>
        <dbReference type="ChEBI" id="CHEBI:456216"/>
        <dbReference type="EC" id="2.7.1.78"/>
    </reaction>
</comment>
<evidence type="ECO:0000259" key="10">
    <source>
        <dbReference type="Pfam" id="PF16575"/>
    </source>
</evidence>
<keyword evidence="6" id="KW-0067">ATP-binding</keyword>
<comment type="function">
    <text evidence="7">Polynucleotide kinase that can phosphorylate the 5'-hydroxyl groups of both single-stranded RNA (ssRNA) and single-stranded DNA (ssDNA). Exhibits a strong preference for ssRNA.</text>
</comment>
<keyword evidence="5" id="KW-0418">Kinase</keyword>
<evidence type="ECO:0000313" key="11">
    <source>
        <dbReference type="EMBL" id="AEB94347.1"/>
    </source>
</evidence>